<evidence type="ECO:0000313" key="2">
    <source>
        <dbReference type="EMBL" id="KAG6582517.1"/>
    </source>
</evidence>
<accession>A0AAV6MLC1</accession>
<gene>
    <name evidence="2" type="ORF">SDJN03_22519</name>
</gene>
<name>A0AAV6MLC1_9ROSI</name>
<evidence type="ECO:0000256" key="1">
    <source>
        <dbReference type="SAM" id="MobiDB-lite"/>
    </source>
</evidence>
<dbReference type="AlphaFoldDB" id="A0AAV6MLC1"/>
<sequence>MRCRKHHSDFSSSIGVCASCLRERIFSVIADQEQAEKQSELGSGGIHEADDPLPPPLVSDDQKPDEDLWSNLDREGNRRPRHQRFYSTPQLGPNYRTNNSANSTFVSIGSFDRKQRSTKLSLWSKLFRSRSEKFEKNHRESHGPDSSSSSSSWFSTIFHGRRIKQQSSLSTVDESIAGVERRRCQGIERGMSPVTVPDSDEEYEGLDRSPVSQMFQQSPMAAPGSAKRGRLKHKQNVSAFAFCLSPLVRASPNRIWNQKVTAPEAAFSGNLRVPAKPHLCANRIDRNGDTFIKSVTVLESWYNIISDENDSFSLSLVFWNRWGQTICM</sequence>
<dbReference type="PANTHER" id="PTHR35486:SF1">
    <property type="entry name" value="OS02G0689500 PROTEIN"/>
    <property type="match status" value="1"/>
</dbReference>
<feature type="non-terminal residue" evidence="2">
    <location>
        <position position="1"/>
    </location>
</feature>
<keyword evidence="3" id="KW-1185">Reference proteome</keyword>
<reference evidence="2 3" key="1">
    <citation type="journal article" date="2021" name="Hortic Res">
        <title>The domestication of Cucurbita argyrosperma as revealed by the genome of its wild relative.</title>
        <authorList>
            <person name="Barrera-Redondo J."/>
            <person name="Sanchez-de la Vega G."/>
            <person name="Aguirre-Liguori J.A."/>
            <person name="Castellanos-Morales G."/>
            <person name="Gutierrez-Guerrero Y.T."/>
            <person name="Aguirre-Dugua X."/>
            <person name="Aguirre-Planter E."/>
            <person name="Tenaillon M.I."/>
            <person name="Lira-Saade R."/>
            <person name="Eguiarte L.E."/>
        </authorList>
    </citation>
    <scope>NUCLEOTIDE SEQUENCE [LARGE SCALE GENOMIC DNA]</scope>
    <source>
        <strain evidence="2">JBR-2021</strain>
    </source>
</reference>
<dbReference type="EMBL" id="JAGKQH010000014">
    <property type="protein sequence ID" value="KAG6582517.1"/>
    <property type="molecule type" value="Genomic_DNA"/>
</dbReference>
<protein>
    <submittedName>
        <fullName evidence="2">Uncharacterized protein</fullName>
    </submittedName>
</protein>
<feature type="compositionally biased region" description="Basic and acidic residues" evidence="1">
    <location>
        <begin position="60"/>
        <end position="78"/>
    </location>
</feature>
<organism evidence="2 3">
    <name type="scientific">Cucurbita argyrosperma subsp. sororia</name>
    <dbReference type="NCBI Taxonomy" id="37648"/>
    <lineage>
        <taxon>Eukaryota</taxon>
        <taxon>Viridiplantae</taxon>
        <taxon>Streptophyta</taxon>
        <taxon>Embryophyta</taxon>
        <taxon>Tracheophyta</taxon>
        <taxon>Spermatophyta</taxon>
        <taxon>Magnoliopsida</taxon>
        <taxon>eudicotyledons</taxon>
        <taxon>Gunneridae</taxon>
        <taxon>Pentapetalae</taxon>
        <taxon>rosids</taxon>
        <taxon>fabids</taxon>
        <taxon>Cucurbitales</taxon>
        <taxon>Cucurbitaceae</taxon>
        <taxon>Cucurbiteae</taxon>
        <taxon>Cucurbita</taxon>
    </lineage>
</organism>
<dbReference type="Proteomes" id="UP000685013">
    <property type="component" value="Chromosome 14"/>
</dbReference>
<proteinExistence type="predicted"/>
<feature type="compositionally biased region" description="Polar residues" evidence="1">
    <location>
        <begin position="85"/>
        <end position="99"/>
    </location>
</feature>
<feature type="region of interest" description="Disordered" evidence="1">
    <location>
        <begin position="36"/>
        <end position="99"/>
    </location>
</feature>
<dbReference type="PANTHER" id="PTHR35486">
    <property type="entry name" value="EXPRESSED PROTEIN"/>
    <property type="match status" value="1"/>
</dbReference>
<comment type="caution">
    <text evidence="2">The sequence shown here is derived from an EMBL/GenBank/DDBJ whole genome shotgun (WGS) entry which is preliminary data.</text>
</comment>
<evidence type="ECO:0000313" key="3">
    <source>
        <dbReference type="Proteomes" id="UP000685013"/>
    </source>
</evidence>